<accession>A0A069DV35</accession>
<keyword evidence="6 13" id="KW-0479">Metal-binding</keyword>
<dbReference type="GO" id="GO:0005789">
    <property type="term" value="C:endoplasmic reticulum membrane"/>
    <property type="evidence" value="ECO:0007669"/>
    <property type="project" value="UniProtKB-SubCell"/>
</dbReference>
<dbReference type="Gene3D" id="1.10.630.10">
    <property type="entry name" value="Cytochrome P450"/>
    <property type="match status" value="1"/>
</dbReference>
<evidence type="ECO:0000256" key="2">
    <source>
        <dbReference type="ARBA" id="ARBA00004174"/>
    </source>
</evidence>
<dbReference type="InterPro" id="IPR001128">
    <property type="entry name" value="Cyt_P450"/>
</dbReference>
<comment type="subcellular location">
    <subcellularLocation>
        <location evidence="3">Endoplasmic reticulum membrane</location>
        <topology evidence="3">Peripheral membrane protein</topology>
    </subcellularLocation>
    <subcellularLocation>
        <location evidence="2">Microsome membrane</location>
        <topology evidence="2">Peripheral membrane protein</topology>
    </subcellularLocation>
</comment>
<keyword evidence="9 14" id="KW-0560">Oxidoreductase</keyword>
<proteinExistence type="evidence at transcript level"/>
<dbReference type="PROSITE" id="PS00086">
    <property type="entry name" value="CYTOCHROME_P450"/>
    <property type="match status" value="1"/>
</dbReference>
<sequence length="505" mass="58669">AVLWLIYKQWITIYSYWQEKGFPYLKGTFPFGTYPNNLFFNDYFGKVHQQLYKELDPHPIGGFYLGRKPELIARDPEVIKKILVKDFAYFKSRNDFPSHGVLSKHLFSVEGDLWRALRVKLTPTFTSGKLKAMFFLFKECSTKLDEQFKQIADNEGEIEVKDWMARFTTDIICSCAFGLEVNSIDQPDNELRTIGKDIFLPYVKTHLVMTRVLISIIPFLSQFLRVRPFPKTMEESLISIIKETVNYREKNNINRNDFLDLLIDLKNKDTLNDQKNGKGNEASELMENDLKMDLDLMTAQCFVFFAAGFETSSSVLSYCLFELAVNEDIQNKLISEIDEVLKKHNSEITYQAIQEMTYLEQVILETIRKYPTLPCLTRICTQQYKIPDTDLIVDKGTRVFIPVYALHHDPKYFPEPEKFLPERFSPENKLSIPAYAYLPFGEGPRICIGMRFGLLQTKTGILTILSKYKLMKTSDTPNQLSFLPTCLVTGIKDRFAVKIVHRNKY</sequence>
<evidence type="ECO:0000256" key="7">
    <source>
        <dbReference type="ARBA" id="ARBA00022824"/>
    </source>
</evidence>
<evidence type="ECO:0000256" key="14">
    <source>
        <dbReference type="RuleBase" id="RU000461"/>
    </source>
</evidence>
<keyword evidence="7" id="KW-0256">Endoplasmic reticulum</keyword>
<dbReference type="FunFam" id="1.10.630.10:FF:000042">
    <property type="entry name" value="Cytochrome P450"/>
    <property type="match status" value="1"/>
</dbReference>
<protein>
    <submittedName>
        <fullName evidence="15">Putative cytochrome</fullName>
    </submittedName>
</protein>
<dbReference type="SUPFAM" id="SSF48264">
    <property type="entry name" value="Cytochrome P450"/>
    <property type="match status" value="1"/>
</dbReference>
<dbReference type="Pfam" id="PF00067">
    <property type="entry name" value="p450"/>
    <property type="match status" value="1"/>
</dbReference>
<evidence type="ECO:0000256" key="1">
    <source>
        <dbReference type="ARBA" id="ARBA00001971"/>
    </source>
</evidence>
<keyword evidence="5 13" id="KW-0349">Heme</keyword>
<evidence type="ECO:0000256" key="13">
    <source>
        <dbReference type="PIRSR" id="PIRSR602401-1"/>
    </source>
</evidence>
<evidence type="ECO:0000256" key="6">
    <source>
        <dbReference type="ARBA" id="ARBA00022723"/>
    </source>
</evidence>
<dbReference type="PANTHER" id="PTHR24292">
    <property type="entry name" value="CYTOCHROME P450"/>
    <property type="match status" value="1"/>
</dbReference>
<organism evidence="15">
    <name type="scientific">Panstrongylus megistus</name>
    <dbReference type="NCBI Taxonomy" id="65343"/>
    <lineage>
        <taxon>Eukaryota</taxon>
        <taxon>Metazoa</taxon>
        <taxon>Ecdysozoa</taxon>
        <taxon>Arthropoda</taxon>
        <taxon>Hexapoda</taxon>
        <taxon>Insecta</taxon>
        <taxon>Pterygota</taxon>
        <taxon>Neoptera</taxon>
        <taxon>Paraneoptera</taxon>
        <taxon>Hemiptera</taxon>
        <taxon>Heteroptera</taxon>
        <taxon>Panheteroptera</taxon>
        <taxon>Cimicomorpha</taxon>
        <taxon>Reduviidae</taxon>
        <taxon>Triatominae</taxon>
        <taxon>Panstrongylus</taxon>
    </lineage>
</organism>
<keyword evidence="12" id="KW-0472">Membrane</keyword>
<evidence type="ECO:0000313" key="15">
    <source>
        <dbReference type="EMBL" id="JAC87681.1"/>
    </source>
</evidence>
<dbReference type="CDD" id="cd11056">
    <property type="entry name" value="CYP6-like"/>
    <property type="match status" value="1"/>
</dbReference>
<dbReference type="InterPro" id="IPR017972">
    <property type="entry name" value="Cyt_P450_CS"/>
</dbReference>
<dbReference type="GO" id="GO:0020037">
    <property type="term" value="F:heme binding"/>
    <property type="evidence" value="ECO:0007669"/>
    <property type="project" value="InterPro"/>
</dbReference>
<keyword evidence="10 13" id="KW-0408">Iron</keyword>
<dbReference type="EMBL" id="GBGD01001208">
    <property type="protein sequence ID" value="JAC87681.1"/>
    <property type="molecule type" value="mRNA"/>
</dbReference>
<keyword evidence="11 14" id="KW-0503">Monooxygenase</keyword>
<evidence type="ECO:0000256" key="3">
    <source>
        <dbReference type="ARBA" id="ARBA00004406"/>
    </source>
</evidence>
<dbReference type="InterPro" id="IPR050476">
    <property type="entry name" value="Insect_CytP450_Detox"/>
</dbReference>
<reference evidence="15" key="1">
    <citation type="journal article" date="2015" name="J. Med. Entomol.">
        <title>A Deep Insight Into the Sialotranscriptome of the Chagas Disease Vector, Panstrongylus megistus (Hemiptera: Heteroptera).</title>
        <authorList>
            <person name="Ribeiro J.M."/>
            <person name="Schwarz A."/>
            <person name="Francischetti I.M."/>
        </authorList>
    </citation>
    <scope>NUCLEOTIDE SEQUENCE</scope>
    <source>
        <tissue evidence="15">Salivary glands</tissue>
    </source>
</reference>
<dbReference type="InterPro" id="IPR036396">
    <property type="entry name" value="Cyt_P450_sf"/>
</dbReference>
<name>A0A069DV35_9HEMI</name>
<feature type="binding site" description="axial binding residue" evidence="13">
    <location>
        <position position="447"/>
    </location>
    <ligand>
        <name>heme</name>
        <dbReference type="ChEBI" id="CHEBI:30413"/>
    </ligand>
    <ligandPart>
        <name>Fe</name>
        <dbReference type="ChEBI" id="CHEBI:18248"/>
    </ligandPart>
</feature>
<dbReference type="PRINTS" id="PR00385">
    <property type="entry name" value="P450"/>
</dbReference>
<comment type="similarity">
    <text evidence="4 14">Belongs to the cytochrome P450 family.</text>
</comment>
<dbReference type="PANTHER" id="PTHR24292:SF54">
    <property type="entry name" value="CYP9F3-RELATED"/>
    <property type="match status" value="1"/>
</dbReference>
<keyword evidence="8" id="KW-0492">Microsome</keyword>
<evidence type="ECO:0000256" key="8">
    <source>
        <dbReference type="ARBA" id="ARBA00022848"/>
    </source>
</evidence>
<dbReference type="GO" id="GO:0005506">
    <property type="term" value="F:iron ion binding"/>
    <property type="evidence" value="ECO:0007669"/>
    <property type="project" value="InterPro"/>
</dbReference>
<evidence type="ECO:0000256" key="11">
    <source>
        <dbReference type="ARBA" id="ARBA00023033"/>
    </source>
</evidence>
<dbReference type="InterPro" id="IPR002401">
    <property type="entry name" value="Cyt_P450_E_grp-I"/>
</dbReference>
<evidence type="ECO:0000256" key="10">
    <source>
        <dbReference type="ARBA" id="ARBA00023004"/>
    </source>
</evidence>
<comment type="cofactor">
    <cofactor evidence="1 13">
        <name>heme</name>
        <dbReference type="ChEBI" id="CHEBI:30413"/>
    </cofactor>
</comment>
<evidence type="ECO:0000256" key="4">
    <source>
        <dbReference type="ARBA" id="ARBA00010617"/>
    </source>
</evidence>
<evidence type="ECO:0000256" key="9">
    <source>
        <dbReference type="ARBA" id="ARBA00023002"/>
    </source>
</evidence>
<dbReference type="AlphaFoldDB" id="A0A069DV35"/>
<feature type="non-terminal residue" evidence="15">
    <location>
        <position position="1"/>
    </location>
</feature>
<dbReference type="GO" id="GO:0004497">
    <property type="term" value="F:monooxygenase activity"/>
    <property type="evidence" value="ECO:0007669"/>
    <property type="project" value="UniProtKB-KW"/>
</dbReference>
<dbReference type="PRINTS" id="PR00463">
    <property type="entry name" value="EP450I"/>
</dbReference>
<evidence type="ECO:0000256" key="12">
    <source>
        <dbReference type="ARBA" id="ARBA00023136"/>
    </source>
</evidence>
<dbReference type="GO" id="GO:0016705">
    <property type="term" value="F:oxidoreductase activity, acting on paired donors, with incorporation or reduction of molecular oxygen"/>
    <property type="evidence" value="ECO:0007669"/>
    <property type="project" value="InterPro"/>
</dbReference>
<evidence type="ECO:0000256" key="5">
    <source>
        <dbReference type="ARBA" id="ARBA00022617"/>
    </source>
</evidence>